<dbReference type="EMBL" id="JAUKUD010000001">
    <property type="protein sequence ID" value="KAK0753120.1"/>
    <property type="molecule type" value="Genomic_DNA"/>
</dbReference>
<evidence type="ECO:0000259" key="3">
    <source>
        <dbReference type="Pfam" id="PF00144"/>
    </source>
</evidence>
<evidence type="ECO:0000256" key="1">
    <source>
        <dbReference type="ARBA" id="ARBA00038215"/>
    </source>
</evidence>
<feature type="chain" id="PRO_5041202586" evidence="2">
    <location>
        <begin position="20"/>
        <end position="573"/>
    </location>
</feature>
<dbReference type="Pfam" id="PF00144">
    <property type="entry name" value="Beta-lactamase"/>
    <property type="match status" value="1"/>
</dbReference>
<keyword evidence="2" id="KW-0732">Signal</keyword>
<dbReference type="PANTHER" id="PTHR46825">
    <property type="entry name" value="D-ALANYL-D-ALANINE-CARBOXYPEPTIDASE/ENDOPEPTIDASE AMPH"/>
    <property type="match status" value="1"/>
</dbReference>
<dbReference type="Proteomes" id="UP001172155">
    <property type="component" value="Unassembled WGS sequence"/>
</dbReference>
<dbReference type="Gene3D" id="3.40.710.10">
    <property type="entry name" value="DD-peptidase/beta-lactamase superfamily"/>
    <property type="match status" value="1"/>
</dbReference>
<sequence>MVNFLGLLGLQGLPGIIGGWPWQHHDEKLFNRLYRTTLLSARPICQISAVAGMSIGVLHRGEVIYRDNAGFRSAHSPLPPDSKTVYGIGSLTKAFTAVVLSNLLDDHANITLDTPVDRILTDYAPVDEQLRHQVSLGDFLSHRSGLFGDMSFAMQGQFECLLPKNQLLPTISSLKTVAPIRRQWLYNNWGYAMAGAVIEKLTGKSFGTYMSESVLEPLGLQHTTSQPDFRPYDNVARPHMSLCNATPLPVNQTYFFKDTFFEPAGGLYSNVDDMLKWAKAVLHAEANPSSSSESVLRHIPSIISNQIPLDEPSHEFRFYGMGWARTQLPGVVGLLGDNIDFFPVSELPILGAGAPPMVTYYHQGSAPGYYSSLFLFPESETAVVVLTNSVPLNDAADWLAQAYIAALFDFPSPADYVSLASESRRKKVAAIERIRPAFDEIRRTHPDDQPRLPLVSYSGRYVNDAGNFFIDIGPHPEKPGKALLLRFLGRENQAYELRHVRGEVFEWSLACDESARQLRFPVIEAEYYEVRFESDGGRPKSLTWAGIGIRMLRNEGGGGEDGSKDQVRMGDAR</sequence>
<evidence type="ECO:0000313" key="4">
    <source>
        <dbReference type="EMBL" id="KAK0753120.1"/>
    </source>
</evidence>
<dbReference type="PANTHER" id="PTHR46825:SF14">
    <property type="entry name" value="BETA-LACTAMASE-RELATED DOMAIN-CONTAINING PROTEIN"/>
    <property type="match status" value="1"/>
</dbReference>
<evidence type="ECO:0000256" key="2">
    <source>
        <dbReference type="SAM" id="SignalP"/>
    </source>
</evidence>
<dbReference type="InterPro" id="IPR012338">
    <property type="entry name" value="Beta-lactam/transpept-like"/>
</dbReference>
<name>A0AA40KBR3_9PEZI</name>
<keyword evidence="5" id="KW-1185">Reference proteome</keyword>
<accession>A0AA40KBR3</accession>
<reference evidence="4" key="1">
    <citation type="submission" date="2023-06" db="EMBL/GenBank/DDBJ databases">
        <title>Genome-scale phylogeny and comparative genomics of the fungal order Sordariales.</title>
        <authorList>
            <consortium name="Lawrence Berkeley National Laboratory"/>
            <person name="Hensen N."/>
            <person name="Bonometti L."/>
            <person name="Westerberg I."/>
            <person name="Brannstrom I.O."/>
            <person name="Guillou S."/>
            <person name="Cros-Aarteil S."/>
            <person name="Calhoun S."/>
            <person name="Haridas S."/>
            <person name="Kuo A."/>
            <person name="Mondo S."/>
            <person name="Pangilinan J."/>
            <person name="Riley R."/>
            <person name="LaButti K."/>
            <person name="Andreopoulos B."/>
            <person name="Lipzen A."/>
            <person name="Chen C."/>
            <person name="Yanf M."/>
            <person name="Daum C."/>
            <person name="Ng V."/>
            <person name="Clum A."/>
            <person name="Steindorff A."/>
            <person name="Ohm R."/>
            <person name="Martin F."/>
            <person name="Silar P."/>
            <person name="Natvig D."/>
            <person name="Lalanne C."/>
            <person name="Gautier V."/>
            <person name="Ament-velasquez S.L."/>
            <person name="Kruys A."/>
            <person name="Hutchinson M.I."/>
            <person name="Powell A.J."/>
            <person name="Barry K."/>
            <person name="Miller A.N."/>
            <person name="Grigoriev I.V."/>
            <person name="Debuchy R."/>
            <person name="Gladieux P."/>
            <person name="Thoren M.H."/>
            <person name="Johannesson H."/>
        </authorList>
    </citation>
    <scope>NUCLEOTIDE SEQUENCE</scope>
    <source>
        <strain evidence="4">SMH3187-1</strain>
    </source>
</reference>
<comment type="caution">
    <text evidence="4">The sequence shown here is derived from an EMBL/GenBank/DDBJ whole genome shotgun (WGS) entry which is preliminary data.</text>
</comment>
<feature type="domain" description="Beta-lactamase-related" evidence="3">
    <location>
        <begin position="46"/>
        <end position="401"/>
    </location>
</feature>
<dbReference type="SUPFAM" id="SSF56601">
    <property type="entry name" value="beta-lactamase/transpeptidase-like"/>
    <property type="match status" value="1"/>
</dbReference>
<dbReference type="AlphaFoldDB" id="A0AA40KBR3"/>
<comment type="similarity">
    <text evidence="1">Belongs to the peptidase S12 family.</text>
</comment>
<protein>
    <submittedName>
        <fullName evidence="4">Penicillin-binding protein</fullName>
    </submittedName>
</protein>
<gene>
    <name evidence="4" type="ORF">B0T18DRAFT_315162</name>
</gene>
<organism evidence="4 5">
    <name type="scientific">Schizothecium vesticola</name>
    <dbReference type="NCBI Taxonomy" id="314040"/>
    <lineage>
        <taxon>Eukaryota</taxon>
        <taxon>Fungi</taxon>
        <taxon>Dikarya</taxon>
        <taxon>Ascomycota</taxon>
        <taxon>Pezizomycotina</taxon>
        <taxon>Sordariomycetes</taxon>
        <taxon>Sordariomycetidae</taxon>
        <taxon>Sordariales</taxon>
        <taxon>Schizotheciaceae</taxon>
        <taxon>Schizothecium</taxon>
    </lineage>
</organism>
<dbReference type="InterPro" id="IPR001466">
    <property type="entry name" value="Beta-lactam-related"/>
</dbReference>
<dbReference type="InterPro" id="IPR050491">
    <property type="entry name" value="AmpC-like"/>
</dbReference>
<evidence type="ECO:0000313" key="5">
    <source>
        <dbReference type="Proteomes" id="UP001172155"/>
    </source>
</evidence>
<proteinExistence type="inferred from homology"/>
<feature type="signal peptide" evidence="2">
    <location>
        <begin position="1"/>
        <end position="19"/>
    </location>
</feature>